<feature type="compositionally biased region" description="Low complexity" evidence="1">
    <location>
        <begin position="54"/>
        <end position="66"/>
    </location>
</feature>
<proteinExistence type="predicted"/>
<sequence length="135" mass="14574">MLFTREKSSRTRSSSPNDSSSPAVRESCRRASQAALLLASRPTRPIPSLRGAYSSTSSRRPSACSPVSSPRSARTHKPGTFFRATRPSTFPRTGADSPIWSSRLPTKLTSDRASTYFGESCSRERAAKAMTSASA</sequence>
<accession>A0A174EU71</accession>
<evidence type="ECO:0000256" key="1">
    <source>
        <dbReference type="SAM" id="MobiDB-lite"/>
    </source>
</evidence>
<dbReference type="EMBL" id="CYZT01000087">
    <property type="protein sequence ID" value="CUO41503.1"/>
    <property type="molecule type" value="Genomic_DNA"/>
</dbReference>
<protein>
    <submittedName>
        <fullName evidence="2">Uncharacterized protein</fullName>
    </submittedName>
</protein>
<feature type="region of interest" description="Disordered" evidence="1">
    <location>
        <begin position="1"/>
        <end position="135"/>
    </location>
</feature>
<dbReference type="Proteomes" id="UP000095746">
    <property type="component" value="Unassembled WGS sequence"/>
</dbReference>
<evidence type="ECO:0000313" key="3">
    <source>
        <dbReference type="Proteomes" id="UP000095746"/>
    </source>
</evidence>
<dbReference type="AlphaFoldDB" id="A0A174EU71"/>
<feature type="compositionally biased region" description="Low complexity" evidence="1">
    <location>
        <begin position="30"/>
        <end position="41"/>
    </location>
</feature>
<evidence type="ECO:0000313" key="2">
    <source>
        <dbReference type="EMBL" id="CUO41503.1"/>
    </source>
</evidence>
<feature type="compositionally biased region" description="Polar residues" evidence="1">
    <location>
        <begin position="99"/>
        <end position="113"/>
    </location>
</feature>
<name>A0A174EU71_FLAPL</name>
<feature type="compositionally biased region" description="Low complexity" evidence="1">
    <location>
        <begin position="11"/>
        <end position="22"/>
    </location>
</feature>
<organism evidence="2 3">
    <name type="scientific">Flavonifractor plautii</name>
    <name type="common">Fusobacterium plautii</name>
    <dbReference type="NCBI Taxonomy" id="292800"/>
    <lineage>
        <taxon>Bacteria</taxon>
        <taxon>Bacillati</taxon>
        <taxon>Bacillota</taxon>
        <taxon>Clostridia</taxon>
        <taxon>Eubacteriales</taxon>
        <taxon>Oscillospiraceae</taxon>
        <taxon>Flavonifractor</taxon>
    </lineage>
</organism>
<reference evidence="2 3" key="1">
    <citation type="submission" date="2015-09" db="EMBL/GenBank/DDBJ databases">
        <authorList>
            <consortium name="Pathogen Informatics"/>
        </authorList>
    </citation>
    <scope>NUCLEOTIDE SEQUENCE [LARGE SCALE GENOMIC DNA]</scope>
    <source>
        <strain evidence="2 3">2789STDY5608854</strain>
    </source>
</reference>
<gene>
    <name evidence="2" type="ORF">ERS852411_01502</name>
</gene>